<dbReference type="WBParaSite" id="L893_g27990.t1">
    <property type="protein sequence ID" value="L893_g27990.t1"/>
    <property type="gene ID" value="L893_g27990"/>
</dbReference>
<keyword evidence="1" id="KW-1185">Reference proteome</keyword>
<evidence type="ECO:0000313" key="1">
    <source>
        <dbReference type="Proteomes" id="UP000095287"/>
    </source>
</evidence>
<proteinExistence type="predicted"/>
<protein>
    <submittedName>
        <fullName evidence="2">Uncharacterized protein</fullName>
    </submittedName>
</protein>
<dbReference type="Proteomes" id="UP000095287">
    <property type="component" value="Unplaced"/>
</dbReference>
<sequence length="87" mass="9635">MTSEKGDRRYKKPETDCSSVDSIAQCFFQDSEEGEEDKGVEGIREDVESACKLPLIISVAKASEKELPGKNPNDVVFVKRISSNKPI</sequence>
<name>A0A1I7ZMM9_9BILA</name>
<evidence type="ECO:0000313" key="2">
    <source>
        <dbReference type="WBParaSite" id="L893_g27990.t1"/>
    </source>
</evidence>
<reference evidence="2" key="1">
    <citation type="submission" date="2016-11" db="UniProtKB">
        <authorList>
            <consortium name="WormBaseParasite"/>
        </authorList>
    </citation>
    <scope>IDENTIFICATION</scope>
</reference>
<dbReference type="AlphaFoldDB" id="A0A1I7ZMM9"/>
<organism evidence="1 2">
    <name type="scientific">Steinernema glaseri</name>
    <dbReference type="NCBI Taxonomy" id="37863"/>
    <lineage>
        <taxon>Eukaryota</taxon>
        <taxon>Metazoa</taxon>
        <taxon>Ecdysozoa</taxon>
        <taxon>Nematoda</taxon>
        <taxon>Chromadorea</taxon>
        <taxon>Rhabditida</taxon>
        <taxon>Tylenchina</taxon>
        <taxon>Panagrolaimomorpha</taxon>
        <taxon>Strongyloidoidea</taxon>
        <taxon>Steinernematidae</taxon>
        <taxon>Steinernema</taxon>
    </lineage>
</organism>
<accession>A0A1I7ZMM9</accession>